<evidence type="ECO:0000256" key="1">
    <source>
        <dbReference type="SAM" id="MobiDB-lite"/>
    </source>
</evidence>
<protein>
    <submittedName>
        <fullName evidence="2">Uncharacterized protein</fullName>
    </submittedName>
</protein>
<gene>
    <name evidence="2" type="ORF">IEN85_06810</name>
</gene>
<dbReference type="Proteomes" id="UP000622317">
    <property type="component" value="Unassembled WGS sequence"/>
</dbReference>
<organism evidence="2 3">
    <name type="scientific">Pelagicoccus enzymogenes</name>
    <dbReference type="NCBI Taxonomy" id="2773457"/>
    <lineage>
        <taxon>Bacteria</taxon>
        <taxon>Pseudomonadati</taxon>
        <taxon>Verrucomicrobiota</taxon>
        <taxon>Opitutia</taxon>
        <taxon>Puniceicoccales</taxon>
        <taxon>Pelagicoccaceae</taxon>
        <taxon>Pelagicoccus</taxon>
    </lineage>
</organism>
<evidence type="ECO:0000313" key="2">
    <source>
        <dbReference type="EMBL" id="MBD5779199.1"/>
    </source>
</evidence>
<reference evidence="2" key="1">
    <citation type="submission" date="2020-09" db="EMBL/GenBank/DDBJ databases">
        <title>Pelagicoccus enzymogenes sp. nov. with an EPS production, isolated from marine sediment.</title>
        <authorList>
            <person name="Feng X."/>
        </authorList>
    </citation>
    <scope>NUCLEOTIDE SEQUENCE</scope>
    <source>
        <strain evidence="2">NFK12</strain>
    </source>
</reference>
<comment type="caution">
    <text evidence="2">The sequence shown here is derived from an EMBL/GenBank/DDBJ whole genome shotgun (WGS) entry which is preliminary data.</text>
</comment>
<dbReference type="RefSeq" id="WP_191616334.1">
    <property type="nucleotide sequence ID" value="NZ_JACYFG010000007.1"/>
</dbReference>
<dbReference type="EMBL" id="JACYFG010000007">
    <property type="protein sequence ID" value="MBD5779199.1"/>
    <property type="molecule type" value="Genomic_DNA"/>
</dbReference>
<proteinExistence type="predicted"/>
<name>A0A927F6B6_9BACT</name>
<accession>A0A927F6B6</accession>
<feature type="compositionally biased region" description="Basic and acidic residues" evidence="1">
    <location>
        <begin position="92"/>
        <end position="107"/>
    </location>
</feature>
<feature type="region of interest" description="Disordered" evidence="1">
    <location>
        <begin position="87"/>
        <end position="107"/>
    </location>
</feature>
<sequence>MNRRIAKRVEEIEALLAVESWLPFSLRGLLATELPQILKTVRAGGSIWRQRVSKQLLVISLASWVYGPSALESKTISGIQALELEVNGSAAQEREQDPFGDDNSERD</sequence>
<keyword evidence="3" id="KW-1185">Reference proteome</keyword>
<evidence type="ECO:0000313" key="3">
    <source>
        <dbReference type="Proteomes" id="UP000622317"/>
    </source>
</evidence>
<dbReference type="AlphaFoldDB" id="A0A927F6B6"/>